<feature type="repeat" description="WD" evidence="3">
    <location>
        <begin position="702"/>
        <end position="743"/>
    </location>
</feature>
<keyword evidence="6" id="KW-1185">Reference proteome</keyword>
<feature type="repeat" description="WD" evidence="3">
    <location>
        <begin position="809"/>
        <end position="850"/>
    </location>
</feature>
<dbReference type="Proteomes" id="UP000053593">
    <property type="component" value="Unassembled WGS sequence"/>
</dbReference>
<evidence type="ECO:0000256" key="1">
    <source>
        <dbReference type="ARBA" id="ARBA00022574"/>
    </source>
</evidence>
<dbReference type="CDD" id="cd00009">
    <property type="entry name" value="AAA"/>
    <property type="match status" value="1"/>
</dbReference>
<dbReference type="InterPro" id="IPR001680">
    <property type="entry name" value="WD40_rpt"/>
</dbReference>
<gene>
    <name evidence="5" type="ORF">GYMLUDRAFT_137482</name>
</gene>
<feature type="repeat" description="WD" evidence="3">
    <location>
        <begin position="573"/>
        <end position="614"/>
    </location>
</feature>
<dbReference type="EMBL" id="KN834811">
    <property type="protein sequence ID" value="KIK54942.1"/>
    <property type="molecule type" value="Genomic_DNA"/>
</dbReference>
<dbReference type="HOGENOM" id="CLU_000288_6_0_1"/>
<organism evidence="5 6">
    <name type="scientific">Collybiopsis luxurians FD-317 M1</name>
    <dbReference type="NCBI Taxonomy" id="944289"/>
    <lineage>
        <taxon>Eukaryota</taxon>
        <taxon>Fungi</taxon>
        <taxon>Dikarya</taxon>
        <taxon>Basidiomycota</taxon>
        <taxon>Agaricomycotina</taxon>
        <taxon>Agaricomycetes</taxon>
        <taxon>Agaricomycetidae</taxon>
        <taxon>Agaricales</taxon>
        <taxon>Marasmiineae</taxon>
        <taxon>Omphalotaceae</taxon>
        <taxon>Collybiopsis</taxon>
        <taxon>Collybiopsis luxurians</taxon>
    </lineage>
</organism>
<dbReference type="CDD" id="cd00200">
    <property type="entry name" value="WD40"/>
    <property type="match status" value="1"/>
</dbReference>
<dbReference type="InterPro" id="IPR056884">
    <property type="entry name" value="NPHP3-like_N"/>
</dbReference>
<dbReference type="Gene3D" id="2.130.10.10">
    <property type="entry name" value="YVTN repeat-like/Quinoprotein amine dehydrogenase"/>
    <property type="match status" value="4"/>
</dbReference>
<evidence type="ECO:0000313" key="5">
    <source>
        <dbReference type="EMBL" id="KIK54942.1"/>
    </source>
</evidence>
<proteinExistence type="predicted"/>
<feature type="repeat" description="WD" evidence="3">
    <location>
        <begin position="852"/>
        <end position="883"/>
    </location>
</feature>
<feature type="domain" description="Nephrocystin 3-like N-terminal" evidence="4">
    <location>
        <begin position="16"/>
        <end position="176"/>
    </location>
</feature>
<dbReference type="InterPro" id="IPR020472">
    <property type="entry name" value="WD40_PAC1"/>
</dbReference>
<dbReference type="PROSITE" id="PS50294">
    <property type="entry name" value="WD_REPEATS_REGION"/>
    <property type="match status" value="6"/>
</dbReference>
<protein>
    <recommendedName>
        <fullName evidence="4">Nephrocystin 3-like N-terminal domain-containing protein</fullName>
    </recommendedName>
</protein>
<dbReference type="InterPro" id="IPR015943">
    <property type="entry name" value="WD40/YVTN_repeat-like_dom_sf"/>
</dbReference>
<dbReference type="PROSITE" id="PS00678">
    <property type="entry name" value="WD_REPEATS_1"/>
    <property type="match status" value="6"/>
</dbReference>
<reference evidence="5 6" key="1">
    <citation type="submission" date="2014-04" db="EMBL/GenBank/DDBJ databases">
        <title>Evolutionary Origins and Diversification of the Mycorrhizal Mutualists.</title>
        <authorList>
            <consortium name="DOE Joint Genome Institute"/>
            <consortium name="Mycorrhizal Genomics Consortium"/>
            <person name="Kohler A."/>
            <person name="Kuo A."/>
            <person name="Nagy L.G."/>
            <person name="Floudas D."/>
            <person name="Copeland A."/>
            <person name="Barry K.W."/>
            <person name="Cichocki N."/>
            <person name="Veneault-Fourrey C."/>
            <person name="LaButti K."/>
            <person name="Lindquist E.A."/>
            <person name="Lipzen A."/>
            <person name="Lundell T."/>
            <person name="Morin E."/>
            <person name="Murat C."/>
            <person name="Riley R."/>
            <person name="Ohm R."/>
            <person name="Sun H."/>
            <person name="Tunlid A."/>
            <person name="Henrissat B."/>
            <person name="Grigoriev I.V."/>
            <person name="Hibbett D.S."/>
            <person name="Martin F."/>
        </authorList>
    </citation>
    <scope>NUCLEOTIDE SEQUENCE [LARGE SCALE GENOMIC DNA]</scope>
    <source>
        <strain evidence="5 6">FD-317 M1</strain>
    </source>
</reference>
<dbReference type="InterPro" id="IPR050349">
    <property type="entry name" value="WD_LIS1/nudF_dynein_reg"/>
</dbReference>
<feature type="repeat" description="WD" evidence="3">
    <location>
        <begin position="659"/>
        <end position="700"/>
    </location>
</feature>
<feature type="non-terminal residue" evidence="5">
    <location>
        <position position="1"/>
    </location>
</feature>
<feature type="repeat" description="WD" evidence="3">
    <location>
        <begin position="616"/>
        <end position="657"/>
    </location>
</feature>
<dbReference type="SMART" id="SM00320">
    <property type="entry name" value="WD40"/>
    <property type="match status" value="7"/>
</dbReference>
<dbReference type="PRINTS" id="PR00320">
    <property type="entry name" value="GPROTEINBRPT"/>
</dbReference>
<dbReference type="SUPFAM" id="SSF52540">
    <property type="entry name" value="P-loop containing nucleoside triphosphate hydrolases"/>
    <property type="match status" value="1"/>
</dbReference>
<accession>A0A0D0CAA6</accession>
<dbReference type="InterPro" id="IPR019775">
    <property type="entry name" value="WD40_repeat_CS"/>
</dbReference>
<keyword evidence="2" id="KW-0677">Repeat</keyword>
<sequence length="956" mass="106569">DKLCLEGTRIEIIHKISQWIYDTKTNVPNIFFLHGPAGTGKSAIAHTIGKQCEDQGFLGAFFCFDRTFSTEQTPSKALKSMAYNMAMNLAEFRSYLSELLNKDPFVAGSTSFQEQWEKLILKPAQLVYNTKPVVIIVDALDECGPQEGNGPRRQFLSVIMEGAQKLPSNFRVLVTSQLENDILEVLTKYASQLHIQDMSRLEHVKEDIEKYVVHKMQRAIDLGNFTLDQCKTLAERAEEHFQWAFTVCEALYQEVKPGINVKQHFEKFMRLSTDLSNSHTLLDQLYKSILEEVLDPTDNDAMKEYRKVIGQILAASEPVSKSILQSLRISYDHYLEEADNEKGVDAVISWLGSLFAGVNELNVPIRPVHTSVRDFLMDESRSKQFAVPIVEGHGIMGVGCIKLMAEKLHFNMCNLPSSYLRNSEVENLEELIKNGISPEMSYACCYWDIHFTHIPSNNEMLNLMERFIIGYSLCWMEVLSLLDRIGIISRSMDWMMEWLKKIATMQELCRDIKQCVKIFGKIMTESTPHLYVSAIPFLPVELILSKVIWRQVPKVASICKGKEEHWPSIQAILVGHEMGVYSVAFSQNGQRIVSGSSDCTVRIWDAETGNALGKPLKGHNDRVWSVAFSPDGRRTVSGSSDCTVRIWDAETVNPLGKLLKGHNDLVQSVAFSPDGRRIVSGSSDCTVRIWDAETGKPLGKPLKGHNDWVQSIAFSPNGTRVVSGSDDHTVRIWDAETGKPLGKPLKGHNYRVCSVAFSPDGRRIVSGSFDCTLRIWDAETGNPLGKPLKGHNDGVQSVAFSPDGKRIALKGHNKGVQSVAFSPEGRRIVSGSSDCTMRIWDADNGNALGKPLKGQNDWVHSTACSPDGRRIVSGSEGCTVEAWGAEINIAIGNDNVSIQNDGWICGSDGSLLLWIPPAYQMALTIPPLQLVISNTNWASLDMSSFTHGPDWAMCFI</sequence>
<evidence type="ECO:0000256" key="3">
    <source>
        <dbReference type="PROSITE-ProRule" id="PRU00221"/>
    </source>
</evidence>
<dbReference type="OrthoDB" id="538223at2759"/>
<evidence type="ECO:0000259" key="4">
    <source>
        <dbReference type="Pfam" id="PF24883"/>
    </source>
</evidence>
<dbReference type="PROSITE" id="PS50082">
    <property type="entry name" value="WD_REPEATS_2"/>
    <property type="match status" value="7"/>
</dbReference>
<dbReference type="InterPro" id="IPR027417">
    <property type="entry name" value="P-loop_NTPase"/>
</dbReference>
<name>A0A0D0CAA6_9AGAR</name>
<evidence type="ECO:0000313" key="6">
    <source>
        <dbReference type="Proteomes" id="UP000053593"/>
    </source>
</evidence>
<evidence type="ECO:0000256" key="2">
    <source>
        <dbReference type="ARBA" id="ARBA00022737"/>
    </source>
</evidence>
<dbReference type="Gene3D" id="3.40.50.300">
    <property type="entry name" value="P-loop containing nucleotide triphosphate hydrolases"/>
    <property type="match status" value="1"/>
</dbReference>
<keyword evidence="1 3" id="KW-0853">WD repeat</keyword>
<dbReference type="PANTHER" id="PTHR44129">
    <property type="entry name" value="WD REPEAT-CONTAINING PROTEIN POP1"/>
    <property type="match status" value="1"/>
</dbReference>
<feature type="repeat" description="WD" evidence="3">
    <location>
        <begin position="745"/>
        <end position="786"/>
    </location>
</feature>
<dbReference type="AlphaFoldDB" id="A0A0D0CAA6"/>
<dbReference type="SUPFAM" id="SSF50978">
    <property type="entry name" value="WD40 repeat-like"/>
    <property type="match status" value="1"/>
</dbReference>
<dbReference type="Pfam" id="PF00400">
    <property type="entry name" value="WD40"/>
    <property type="match status" value="8"/>
</dbReference>
<feature type="non-terminal residue" evidence="5">
    <location>
        <position position="956"/>
    </location>
</feature>
<dbReference type="InterPro" id="IPR036322">
    <property type="entry name" value="WD40_repeat_dom_sf"/>
</dbReference>
<dbReference type="Pfam" id="PF24883">
    <property type="entry name" value="NPHP3_N"/>
    <property type="match status" value="1"/>
</dbReference>